<evidence type="ECO:0000313" key="3">
    <source>
        <dbReference type="Proteomes" id="UP001595923"/>
    </source>
</evidence>
<keyword evidence="3" id="KW-1185">Reference proteome</keyword>
<evidence type="ECO:0000256" key="1">
    <source>
        <dbReference type="SAM" id="MobiDB-lite"/>
    </source>
</evidence>
<organism evidence="2 3">
    <name type="scientific">Nocardiopsis mangrovi</name>
    <dbReference type="NCBI Taxonomy" id="1179818"/>
    <lineage>
        <taxon>Bacteria</taxon>
        <taxon>Bacillati</taxon>
        <taxon>Actinomycetota</taxon>
        <taxon>Actinomycetes</taxon>
        <taxon>Streptosporangiales</taxon>
        <taxon>Nocardiopsidaceae</taxon>
        <taxon>Nocardiopsis</taxon>
    </lineage>
</organism>
<dbReference type="RefSeq" id="WP_378579404.1">
    <property type="nucleotide sequence ID" value="NZ_JBHSFQ010000038.1"/>
</dbReference>
<name>A0ABV9E2V3_9ACTN</name>
<reference evidence="3" key="1">
    <citation type="journal article" date="2019" name="Int. J. Syst. Evol. Microbiol.">
        <title>The Global Catalogue of Microorganisms (GCM) 10K type strain sequencing project: providing services to taxonomists for standard genome sequencing and annotation.</title>
        <authorList>
            <consortium name="The Broad Institute Genomics Platform"/>
            <consortium name="The Broad Institute Genome Sequencing Center for Infectious Disease"/>
            <person name="Wu L."/>
            <person name="Ma J."/>
        </authorList>
    </citation>
    <scope>NUCLEOTIDE SEQUENCE [LARGE SCALE GENOMIC DNA]</scope>
    <source>
        <strain evidence="3">XZYJ18</strain>
    </source>
</reference>
<dbReference type="Proteomes" id="UP001595923">
    <property type="component" value="Unassembled WGS sequence"/>
</dbReference>
<proteinExistence type="predicted"/>
<gene>
    <name evidence="2" type="ORF">ACFO4E_26565</name>
</gene>
<protein>
    <submittedName>
        <fullName evidence="2">Uncharacterized protein</fullName>
    </submittedName>
</protein>
<comment type="caution">
    <text evidence="2">The sequence shown here is derived from an EMBL/GenBank/DDBJ whole genome shotgun (WGS) entry which is preliminary data.</text>
</comment>
<dbReference type="EMBL" id="JBHSFQ010000038">
    <property type="protein sequence ID" value="MFC4565436.1"/>
    <property type="molecule type" value="Genomic_DNA"/>
</dbReference>
<accession>A0ABV9E2V3</accession>
<sequence length="57" mass="5775">MSGYHLILGDDKAEAPGAVTDLVVNGTALGIDPLLATDAGSPEPRTGLADSWGPRNT</sequence>
<evidence type="ECO:0000313" key="2">
    <source>
        <dbReference type="EMBL" id="MFC4565436.1"/>
    </source>
</evidence>
<feature type="region of interest" description="Disordered" evidence="1">
    <location>
        <begin position="33"/>
        <end position="57"/>
    </location>
</feature>